<evidence type="ECO:0000313" key="3">
    <source>
        <dbReference type="Proteomes" id="UP000800092"/>
    </source>
</evidence>
<sequence>MLNSTTIDYRLVREWIEECQQSHEKCNNVTMLKRFDFMIPEQSMFIDVRRERIVDVITNCEYATLSHVWGECQLSLTTRSQLSQLKEIGSLSVRSLPPTIRDAMTLTRAIGIRYLWVDALCILQDDKEHKAKQIAQMHNIYAAATMTIVAAAANDANSGLPGVGSSARDLNQYITTLAGLRLAARQGFLNVSLNRSTYNKRAWTYQESSISHRLLYITSKGAFMQCCQ</sequence>
<organism evidence="2 3">
    <name type="scientific">Viridothelium virens</name>
    <name type="common">Speckled blister lichen</name>
    <name type="synonym">Trypethelium virens</name>
    <dbReference type="NCBI Taxonomy" id="1048519"/>
    <lineage>
        <taxon>Eukaryota</taxon>
        <taxon>Fungi</taxon>
        <taxon>Dikarya</taxon>
        <taxon>Ascomycota</taxon>
        <taxon>Pezizomycotina</taxon>
        <taxon>Dothideomycetes</taxon>
        <taxon>Dothideomycetes incertae sedis</taxon>
        <taxon>Trypetheliales</taxon>
        <taxon>Trypetheliaceae</taxon>
        <taxon>Viridothelium</taxon>
    </lineage>
</organism>
<protein>
    <submittedName>
        <fullName evidence="2">HET-domain-containing protein</fullName>
    </submittedName>
</protein>
<keyword evidence="3" id="KW-1185">Reference proteome</keyword>
<proteinExistence type="predicted"/>
<dbReference type="PANTHER" id="PTHR33112">
    <property type="entry name" value="DOMAIN PROTEIN, PUTATIVE-RELATED"/>
    <property type="match status" value="1"/>
</dbReference>
<accession>A0A6A6HBG4</accession>
<name>A0A6A6HBG4_VIRVR</name>
<evidence type="ECO:0000313" key="2">
    <source>
        <dbReference type="EMBL" id="KAF2235392.1"/>
    </source>
</evidence>
<feature type="non-terminal residue" evidence="2">
    <location>
        <position position="228"/>
    </location>
</feature>
<dbReference type="AlphaFoldDB" id="A0A6A6HBG4"/>
<gene>
    <name evidence="2" type="ORF">EV356DRAFT_465061</name>
</gene>
<feature type="domain" description="Heterokaryon incompatibility" evidence="1">
    <location>
        <begin position="62"/>
        <end position="207"/>
    </location>
</feature>
<dbReference type="PANTHER" id="PTHR33112:SF16">
    <property type="entry name" value="HETEROKARYON INCOMPATIBILITY DOMAIN-CONTAINING PROTEIN"/>
    <property type="match status" value="1"/>
</dbReference>
<dbReference type="EMBL" id="ML991791">
    <property type="protein sequence ID" value="KAF2235392.1"/>
    <property type="molecule type" value="Genomic_DNA"/>
</dbReference>
<reference evidence="2" key="1">
    <citation type="journal article" date="2020" name="Stud. Mycol.">
        <title>101 Dothideomycetes genomes: a test case for predicting lifestyles and emergence of pathogens.</title>
        <authorList>
            <person name="Haridas S."/>
            <person name="Albert R."/>
            <person name="Binder M."/>
            <person name="Bloem J."/>
            <person name="Labutti K."/>
            <person name="Salamov A."/>
            <person name="Andreopoulos B."/>
            <person name="Baker S."/>
            <person name="Barry K."/>
            <person name="Bills G."/>
            <person name="Bluhm B."/>
            <person name="Cannon C."/>
            <person name="Castanera R."/>
            <person name="Culley D."/>
            <person name="Daum C."/>
            <person name="Ezra D."/>
            <person name="Gonzalez J."/>
            <person name="Henrissat B."/>
            <person name="Kuo A."/>
            <person name="Liang C."/>
            <person name="Lipzen A."/>
            <person name="Lutzoni F."/>
            <person name="Magnuson J."/>
            <person name="Mondo S."/>
            <person name="Nolan M."/>
            <person name="Ohm R."/>
            <person name="Pangilinan J."/>
            <person name="Park H.-J."/>
            <person name="Ramirez L."/>
            <person name="Alfaro M."/>
            <person name="Sun H."/>
            <person name="Tritt A."/>
            <person name="Yoshinaga Y."/>
            <person name="Zwiers L.-H."/>
            <person name="Turgeon B."/>
            <person name="Goodwin S."/>
            <person name="Spatafora J."/>
            <person name="Crous P."/>
            <person name="Grigoriev I."/>
        </authorList>
    </citation>
    <scope>NUCLEOTIDE SEQUENCE</scope>
    <source>
        <strain evidence="2">Tuck. ex Michener</strain>
    </source>
</reference>
<dbReference type="Proteomes" id="UP000800092">
    <property type="component" value="Unassembled WGS sequence"/>
</dbReference>
<dbReference type="Pfam" id="PF06985">
    <property type="entry name" value="HET"/>
    <property type="match status" value="1"/>
</dbReference>
<dbReference type="InterPro" id="IPR010730">
    <property type="entry name" value="HET"/>
</dbReference>
<dbReference type="OrthoDB" id="2958217at2759"/>
<evidence type="ECO:0000259" key="1">
    <source>
        <dbReference type="Pfam" id="PF06985"/>
    </source>
</evidence>